<keyword evidence="2" id="KW-1185">Reference proteome</keyword>
<comment type="caution">
    <text evidence="1">The sequence shown here is derived from an EMBL/GenBank/DDBJ whole genome shotgun (WGS) entry which is preliminary data.</text>
</comment>
<organism evidence="1 2">
    <name type="scientific">Rufibacter latericius</name>
    <dbReference type="NCBI Taxonomy" id="2487040"/>
    <lineage>
        <taxon>Bacteria</taxon>
        <taxon>Pseudomonadati</taxon>
        <taxon>Bacteroidota</taxon>
        <taxon>Cytophagia</taxon>
        <taxon>Cytophagales</taxon>
        <taxon>Hymenobacteraceae</taxon>
        <taxon>Rufibacter</taxon>
    </lineage>
</organism>
<dbReference type="AlphaFoldDB" id="A0A3M9MAQ8"/>
<protein>
    <submittedName>
        <fullName evidence="1">Uncharacterized protein</fullName>
    </submittedName>
</protein>
<sequence>MKMIRQYVPCIKRNQYHVDIQRLEKERNRIYAFACNELDLDERINQHIDQFEEPANHTFFVRVLSGQEDGGKSESDAEVSVIFKSVTLTPERETLPVINFKVDGKYSVRIGPVREYHTKYTLYATVEDFERKLQDYIPLLDRQDSLINVLLITYDPNAAMYQPLDLWINIYFNEKEEMPFMKVNGNTSQRVLDFRAFIDDLSASGIFSKL</sequence>
<evidence type="ECO:0000313" key="1">
    <source>
        <dbReference type="EMBL" id="RNI22660.1"/>
    </source>
</evidence>
<gene>
    <name evidence="1" type="ORF">EFB08_21440</name>
</gene>
<accession>A0A3M9MAQ8</accession>
<name>A0A3M9MAQ8_9BACT</name>
<evidence type="ECO:0000313" key="2">
    <source>
        <dbReference type="Proteomes" id="UP000272117"/>
    </source>
</evidence>
<reference evidence="1 2" key="1">
    <citation type="submission" date="2018-11" db="EMBL/GenBank/DDBJ databases">
        <title>Rufibacter latericius sp. nov., isolated from water in Baiyang Lake.</title>
        <authorList>
            <person name="Yang Y."/>
        </authorList>
    </citation>
    <scope>NUCLEOTIDE SEQUENCE [LARGE SCALE GENOMIC DNA]</scope>
    <source>
        <strain evidence="1 2">R-22-1c-1</strain>
    </source>
</reference>
<proteinExistence type="predicted"/>
<dbReference type="EMBL" id="RJJD01000021">
    <property type="protein sequence ID" value="RNI22660.1"/>
    <property type="molecule type" value="Genomic_DNA"/>
</dbReference>
<dbReference type="Proteomes" id="UP000272117">
    <property type="component" value="Unassembled WGS sequence"/>
</dbReference>